<accession>A0A9Q5I025</accession>
<reference evidence="2" key="1">
    <citation type="submission" date="2016-06" db="EMBL/GenBank/DDBJ databases">
        <title>Draft Genome sequence of the fungus Inonotus baumii.</title>
        <authorList>
            <person name="Zhu H."/>
            <person name="Lin W."/>
        </authorList>
    </citation>
    <scope>NUCLEOTIDE SEQUENCE</scope>
    <source>
        <strain evidence="2">821</strain>
    </source>
</reference>
<feature type="region of interest" description="Disordered" evidence="1">
    <location>
        <begin position="307"/>
        <end position="329"/>
    </location>
</feature>
<dbReference type="Proteomes" id="UP000757232">
    <property type="component" value="Unassembled WGS sequence"/>
</dbReference>
<comment type="caution">
    <text evidence="2">The sequence shown here is derived from an EMBL/GenBank/DDBJ whole genome shotgun (WGS) entry which is preliminary data.</text>
</comment>
<evidence type="ECO:0000313" key="3">
    <source>
        <dbReference type="Proteomes" id="UP000757232"/>
    </source>
</evidence>
<feature type="compositionally biased region" description="Acidic residues" evidence="1">
    <location>
        <begin position="309"/>
        <end position="329"/>
    </location>
</feature>
<protein>
    <submittedName>
        <fullName evidence="2">Uncharacterized protein</fullName>
    </submittedName>
</protein>
<organism evidence="2 3">
    <name type="scientific">Sanghuangporus baumii</name>
    <name type="common">Phellinus baumii</name>
    <dbReference type="NCBI Taxonomy" id="108892"/>
    <lineage>
        <taxon>Eukaryota</taxon>
        <taxon>Fungi</taxon>
        <taxon>Dikarya</taxon>
        <taxon>Basidiomycota</taxon>
        <taxon>Agaricomycotina</taxon>
        <taxon>Agaricomycetes</taxon>
        <taxon>Hymenochaetales</taxon>
        <taxon>Hymenochaetaceae</taxon>
        <taxon>Sanghuangporus</taxon>
    </lineage>
</organism>
<evidence type="ECO:0000256" key="1">
    <source>
        <dbReference type="SAM" id="MobiDB-lite"/>
    </source>
</evidence>
<gene>
    <name evidence="2" type="ORF">A7U60_g3759</name>
</gene>
<name>A0A9Q5I025_SANBA</name>
<proteinExistence type="predicted"/>
<evidence type="ECO:0000313" key="2">
    <source>
        <dbReference type="EMBL" id="OCB89076.1"/>
    </source>
</evidence>
<sequence length="420" mass="44259">MLVIEQRRPEQVEVSALLVVLELASDAVKVSVSVDVADPSLAEVTVGRIPQKRPVHVVLSDSETAVLGTDVSVGTEPLLPVSVVCVSDELGKIPHNRPVQLSDVDEALSPELVGDERIPHNDPVHVVEASEGEELESTDEIDPELEAELTPEGTVVTPSHCWLVLPTLVGAESVLKDVARLDPKAVVDASELVPPIPLDTTLDPEGEVTGALDSEGTLVMVAVADEELPLDSEVVTGPQRALTPRPNNCNPAAQEVVGAASDEDCVVPSNVETELVEELPSDESGTELVEGDVDRDVDVLADVVKSDDGVESEDDNEAVDDAASVADDESMTEVTGVLELVADDVGSEDDDEAVDDAVPDVGDESITEVLELVANDVGSEDDDEAVDDAVLDVGDESVTEVLELVEDATELFGVRVIPRI</sequence>
<dbReference type="EMBL" id="LNZH02000165">
    <property type="protein sequence ID" value="OCB89076.1"/>
    <property type="molecule type" value="Genomic_DNA"/>
</dbReference>
<dbReference type="AlphaFoldDB" id="A0A9Q5I025"/>
<keyword evidence="3" id="KW-1185">Reference proteome</keyword>